<dbReference type="InterPro" id="IPR058533">
    <property type="entry name" value="Cation_efflux_TM"/>
</dbReference>
<dbReference type="Pfam" id="PF01545">
    <property type="entry name" value="Cation_efflux"/>
    <property type="match status" value="1"/>
</dbReference>
<dbReference type="FunFam" id="1.20.1510.10:FF:000006">
    <property type="entry name" value="Divalent cation efflux transporter"/>
    <property type="match status" value="1"/>
</dbReference>
<feature type="domain" description="Cation efflux protein transmembrane" evidence="9">
    <location>
        <begin position="88"/>
        <end position="280"/>
    </location>
</feature>
<evidence type="ECO:0000313" key="10">
    <source>
        <dbReference type="EMBL" id="AGG66618.1"/>
    </source>
</evidence>
<comment type="similarity">
    <text evidence="2">Belongs to the cation diffusion facilitator (CDF) transporter (TC 2.A.4) family.</text>
</comment>
<dbReference type="RefSeq" id="WP_015651050.1">
    <property type="nucleotide sequence ID" value="NC_020506.1"/>
</dbReference>
<dbReference type="Gene3D" id="1.20.1510.10">
    <property type="entry name" value="Cation efflux protein transmembrane domain"/>
    <property type="match status" value="1"/>
</dbReference>
<dbReference type="NCBIfam" id="TIGR01297">
    <property type="entry name" value="CDF"/>
    <property type="match status" value="1"/>
</dbReference>
<dbReference type="PATRIC" id="fig|1121353.3.peg.1200"/>
<dbReference type="KEGG" id="ccn:H924_05870"/>
<feature type="transmembrane region" description="Helical" evidence="8">
    <location>
        <begin position="230"/>
        <end position="249"/>
    </location>
</feature>
<dbReference type="STRING" id="1121353.H924_05870"/>
<dbReference type="EMBL" id="CP004354">
    <property type="protein sequence ID" value="AGG66618.1"/>
    <property type="molecule type" value="Genomic_DNA"/>
</dbReference>
<dbReference type="GO" id="GO:0006882">
    <property type="term" value="P:intracellular zinc ion homeostasis"/>
    <property type="evidence" value="ECO:0007669"/>
    <property type="project" value="TreeGrafter"/>
</dbReference>
<accession>M1UYK4</accession>
<proteinExistence type="inferred from homology"/>
<evidence type="ECO:0000259" key="9">
    <source>
        <dbReference type="Pfam" id="PF01545"/>
    </source>
</evidence>
<dbReference type="PANTHER" id="PTHR43840">
    <property type="entry name" value="MITOCHONDRIAL METAL TRANSPORTER 1-RELATED"/>
    <property type="match status" value="1"/>
</dbReference>
<evidence type="ECO:0000256" key="1">
    <source>
        <dbReference type="ARBA" id="ARBA00004141"/>
    </source>
</evidence>
<evidence type="ECO:0000256" key="5">
    <source>
        <dbReference type="ARBA" id="ARBA00022989"/>
    </source>
</evidence>
<feature type="transmembrane region" description="Helical" evidence="8">
    <location>
        <begin position="113"/>
        <end position="134"/>
    </location>
</feature>
<dbReference type="GO" id="GO:0015086">
    <property type="term" value="F:cadmium ion transmembrane transporter activity"/>
    <property type="evidence" value="ECO:0007669"/>
    <property type="project" value="TreeGrafter"/>
</dbReference>
<evidence type="ECO:0000256" key="6">
    <source>
        <dbReference type="ARBA" id="ARBA00023136"/>
    </source>
</evidence>
<dbReference type="InterPro" id="IPR002524">
    <property type="entry name" value="Cation_efflux"/>
</dbReference>
<feature type="transmembrane region" description="Helical" evidence="8">
    <location>
        <begin position="188"/>
        <end position="210"/>
    </location>
</feature>
<feature type="transmembrane region" description="Helical" evidence="8">
    <location>
        <begin position="155"/>
        <end position="176"/>
    </location>
</feature>
<keyword evidence="4 8" id="KW-0812">Transmembrane</keyword>
<protein>
    <submittedName>
        <fullName evidence="10">Putative CDF family transporter</fullName>
    </submittedName>
</protein>
<dbReference type="GO" id="GO:0015341">
    <property type="term" value="F:zinc efflux antiporter activity"/>
    <property type="evidence" value="ECO:0007669"/>
    <property type="project" value="TreeGrafter"/>
</dbReference>
<feature type="compositionally biased region" description="Basic and acidic residues" evidence="7">
    <location>
        <begin position="9"/>
        <end position="21"/>
    </location>
</feature>
<dbReference type="PANTHER" id="PTHR43840:SF15">
    <property type="entry name" value="MITOCHONDRIAL METAL TRANSPORTER 1-RELATED"/>
    <property type="match status" value="1"/>
</dbReference>
<dbReference type="InterPro" id="IPR027469">
    <property type="entry name" value="Cation_efflux_TMD_sf"/>
</dbReference>
<keyword evidence="5 8" id="KW-1133">Transmembrane helix</keyword>
<dbReference type="SUPFAM" id="SSF161111">
    <property type="entry name" value="Cation efflux protein transmembrane domain-like"/>
    <property type="match status" value="1"/>
</dbReference>
<evidence type="ECO:0000256" key="2">
    <source>
        <dbReference type="ARBA" id="ARBA00008114"/>
    </source>
</evidence>
<evidence type="ECO:0000256" key="3">
    <source>
        <dbReference type="ARBA" id="ARBA00022448"/>
    </source>
</evidence>
<keyword evidence="3" id="KW-0813">Transport</keyword>
<keyword evidence="6 8" id="KW-0472">Membrane</keyword>
<name>M1UYK4_9CORY</name>
<dbReference type="eggNOG" id="COG0053">
    <property type="taxonomic scope" value="Bacteria"/>
</dbReference>
<feature type="region of interest" description="Disordered" evidence="7">
    <location>
        <begin position="1"/>
        <end position="49"/>
    </location>
</feature>
<feature type="transmembrane region" description="Helical" evidence="8">
    <location>
        <begin position="255"/>
        <end position="272"/>
    </location>
</feature>
<dbReference type="HOGENOM" id="CLU_013430_3_1_11"/>
<evidence type="ECO:0000313" key="11">
    <source>
        <dbReference type="Proteomes" id="UP000011760"/>
    </source>
</evidence>
<dbReference type="OrthoDB" id="9813655at2"/>
<dbReference type="GO" id="GO:0005886">
    <property type="term" value="C:plasma membrane"/>
    <property type="evidence" value="ECO:0007669"/>
    <property type="project" value="TreeGrafter"/>
</dbReference>
<dbReference type="InterPro" id="IPR050291">
    <property type="entry name" value="CDF_Transporter"/>
</dbReference>
<dbReference type="GO" id="GO:0015093">
    <property type="term" value="F:ferrous iron transmembrane transporter activity"/>
    <property type="evidence" value="ECO:0007669"/>
    <property type="project" value="TreeGrafter"/>
</dbReference>
<evidence type="ECO:0000256" key="7">
    <source>
        <dbReference type="SAM" id="MobiDB-lite"/>
    </source>
</evidence>
<evidence type="ECO:0000256" key="8">
    <source>
        <dbReference type="SAM" id="Phobius"/>
    </source>
</evidence>
<evidence type="ECO:0000256" key="4">
    <source>
        <dbReference type="ARBA" id="ARBA00022692"/>
    </source>
</evidence>
<organism evidence="10 11">
    <name type="scientific">Corynebacterium callunae DSM 20147</name>
    <dbReference type="NCBI Taxonomy" id="1121353"/>
    <lineage>
        <taxon>Bacteria</taxon>
        <taxon>Bacillati</taxon>
        <taxon>Actinomycetota</taxon>
        <taxon>Actinomycetes</taxon>
        <taxon>Mycobacteriales</taxon>
        <taxon>Corynebacteriaceae</taxon>
        <taxon>Corynebacterium</taxon>
    </lineage>
</organism>
<dbReference type="Proteomes" id="UP000011760">
    <property type="component" value="Chromosome"/>
</dbReference>
<gene>
    <name evidence="10" type="ORF">H924_05870</name>
</gene>
<dbReference type="AlphaFoldDB" id="M1UYK4"/>
<keyword evidence="11" id="KW-1185">Reference proteome</keyword>
<sequence length="356" mass="38501">MNSAADLHQSGHHDHENDDHAHGHHDHPHHENHDHSHGHSHDHDHEHGSSLGAKLLHAIKPHSHDHLDQTDLAASSEEASRIGIRAAWISLAGMGITAVLQLIIVYLSGSVALLADTIHTLGHLATTIPLIIAFHISRRPATRKFTYGYGRAEDLVGLIIGAAIAVSVAIILWESIAALSNPRDLSHGGWVIAAAIVGALGNEAVAMYRIRAGRRIGSAALVAEGYHARADALASLAVILGVIGAMLGLSWIDPLIGLFIAFAITGVLYGSMRTVLRRLMDGVEDSVVENFEHALHTFAQEVEVNSIRARWSGHQLFAEIELPCDSPVNTVMLSDHLYRSVPHLHEVRISEAIPRT</sequence>
<feature type="transmembrane region" description="Helical" evidence="8">
    <location>
        <begin position="86"/>
        <end position="107"/>
    </location>
</feature>
<reference evidence="10 11" key="1">
    <citation type="submission" date="2013-02" db="EMBL/GenBank/DDBJ databases">
        <title>The complete genome sequence of Corynebacterium callunae DSM 20147.</title>
        <authorList>
            <person name="Ruckert C."/>
            <person name="Albersmeier A."/>
            <person name="Kalinowski J."/>
        </authorList>
    </citation>
    <scope>NUCLEOTIDE SEQUENCE [LARGE SCALE GENOMIC DNA]</scope>
    <source>
        <strain evidence="10 11">DSM 20147</strain>
    </source>
</reference>
<comment type="subcellular location">
    <subcellularLocation>
        <location evidence="1">Membrane</location>
        <topology evidence="1">Multi-pass membrane protein</topology>
    </subcellularLocation>
</comment>
<feature type="compositionally biased region" description="Basic and acidic residues" evidence="7">
    <location>
        <begin position="28"/>
        <end position="48"/>
    </location>
</feature>